<keyword evidence="3" id="KW-1185">Reference proteome</keyword>
<protein>
    <submittedName>
        <fullName evidence="4">C2H2-type domain-containing protein</fullName>
    </submittedName>
</protein>
<feature type="compositionally biased region" description="Low complexity" evidence="1">
    <location>
        <begin position="133"/>
        <end position="142"/>
    </location>
</feature>
<accession>A0A1I7WR78</accession>
<evidence type="ECO:0000259" key="2">
    <source>
        <dbReference type="SMART" id="SM00355"/>
    </source>
</evidence>
<organism evidence="3 4">
    <name type="scientific">Heterorhabditis bacteriophora</name>
    <name type="common">Entomopathogenic nematode worm</name>
    <dbReference type="NCBI Taxonomy" id="37862"/>
    <lineage>
        <taxon>Eukaryota</taxon>
        <taxon>Metazoa</taxon>
        <taxon>Ecdysozoa</taxon>
        <taxon>Nematoda</taxon>
        <taxon>Chromadorea</taxon>
        <taxon>Rhabditida</taxon>
        <taxon>Rhabditina</taxon>
        <taxon>Rhabditomorpha</taxon>
        <taxon>Strongyloidea</taxon>
        <taxon>Heterorhabditidae</taxon>
        <taxon>Heterorhabditis</taxon>
    </lineage>
</organism>
<evidence type="ECO:0000313" key="4">
    <source>
        <dbReference type="WBParaSite" id="Hba_07648"/>
    </source>
</evidence>
<evidence type="ECO:0000256" key="1">
    <source>
        <dbReference type="SAM" id="MobiDB-lite"/>
    </source>
</evidence>
<evidence type="ECO:0000313" key="3">
    <source>
        <dbReference type="Proteomes" id="UP000095283"/>
    </source>
</evidence>
<dbReference type="AlphaFoldDB" id="A0A1I7WR78"/>
<feature type="domain" description="C2H2-type" evidence="2">
    <location>
        <begin position="211"/>
        <end position="234"/>
    </location>
</feature>
<dbReference type="SMART" id="SM00355">
    <property type="entry name" value="ZnF_C2H2"/>
    <property type="match status" value="3"/>
</dbReference>
<dbReference type="WBParaSite" id="Hba_07648">
    <property type="protein sequence ID" value="Hba_07648"/>
    <property type="gene ID" value="Hba_07648"/>
</dbReference>
<feature type="region of interest" description="Disordered" evidence="1">
    <location>
        <begin position="133"/>
        <end position="157"/>
    </location>
</feature>
<dbReference type="Proteomes" id="UP000095283">
    <property type="component" value="Unplaced"/>
</dbReference>
<dbReference type="InterPro" id="IPR013087">
    <property type="entry name" value="Znf_C2H2_type"/>
</dbReference>
<sequence length="308" mass="34832">MTELAAAEKQQSRTRLPNVCITGNESMHNCIECGDAVTIRDNVPLQPGNAFEEHLAVRHSDDCVGYKCDECGYQNAEQWKVRWHISVRHAAMAAEVNVSQLPSGSNNTLFITKYFPTAQGTVIDPEEEELLAELRGGRSSSKSGEEDNGSVEQKDSEQIELPPTAYRILRGCSPENSISCDLCNKVLEFNNKGSLCSLMSHAKRHYHIKQFECAHCSYASSEAAHVRTHLLVKHNSHERPIDHNNEQMQAAWVQVMKKCFPELAKRIEHFKFKSGKQFVDAEEEVYAPPVKRSRVYATRRMTEVKPEE</sequence>
<name>A0A1I7WR78_HETBA</name>
<reference evidence="4" key="1">
    <citation type="submission" date="2016-11" db="UniProtKB">
        <authorList>
            <consortium name="WormBaseParasite"/>
        </authorList>
    </citation>
    <scope>IDENTIFICATION</scope>
</reference>
<feature type="domain" description="C2H2-type" evidence="2">
    <location>
        <begin position="178"/>
        <end position="205"/>
    </location>
</feature>
<dbReference type="Gene3D" id="3.30.160.60">
    <property type="entry name" value="Classic Zinc Finger"/>
    <property type="match status" value="1"/>
</dbReference>
<feature type="domain" description="C2H2-type" evidence="2">
    <location>
        <begin position="66"/>
        <end position="89"/>
    </location>
</feature>
<proteinExistence type="predicted"/>